<dbReference type="RefSeq" id="XP_065985977.1">
    <property type="nucleotide sequence ID" value="XM_066129676.1"/>
</dbReference>
<proteinExistence type="predicted"/>
<dbReference type="KEGG" id="mbrn:90967443"/>
<reference evidence="1 2" key="1">
    <citation type="submission" date="2020-07" db="EMBL/GenBank/DDBJ databases">
        <title>Telomere length de novo assembly of all 7 chromosomes of the fungus, Metarhizium brunneum, using a novel assembly pipeline.</title>
        <authorList>
            <person name="Saud z."/>
            <person name="Kortsinoglou A."/>
            <person name="Kouvelis V.N."/>
            <person name="Butt T.M."/>
        </authorList>
    </citation>
    <scope>NUCLEOTIDE SEQUENCE [LARGE SCALE GENOMIC DNA]</scope>
    <source>
        <strain evidence="1 2">4556</strain>
    </source>
</reference>
<dbReference type="Proteomes" id="UP000510686">
    <property type="component" value="Chromosome 1"/>
</dbReference>
<name>A0A7D5Z369_9HYPO</name>
<organism evidence="1 2">
    <name type="scientific">Metarhizium brunneum</name>
    <dbReference type="NCBI Taxonomy" id="500148"/>
    <lineage>
        <taxon>Eukaryota</taxon>
        <taxon>Fungi</taxon>
        <taxon>Dikarya</taxon>
        <taxon>Ascomycota</taxon>
        <taxon>Pezizomycotina</taxon>
        <taxon>Sordariomycetes</taxon>
        <taxon>Hypocreomycetidae</taxon>
        <taxon>Hypocreales</taxon>
        <taxon>Clavicipitaceae</taxon>
        <taxon>Metarhizium</taxon>
    </lineage>
</organism>
<gene>
    <name evidence="1" type="ORF">G6M90_00g009770</name>
</gene>
<sequence length="94" mass="10564">MPTNYFGQSDGRFAKLLFGPWTHCGFNRAWNTPSSQSPPSWSLKLKHLKQARRANMEVAIGLIREEAMAEDAVTFPGDEFHHKLITPIAVVSSH</sequence>
<dbReference type="GeneID" id="90967443"/>
<dbReference type="EMBL" id="CP058932">
    <property type="protein sequence ID" value="QLI65528.1"/>
    <property type="molecule type" value="Genomic_DNA"/>
</dbReference>
<accession>A0A7D5Z369</accession>
<dbReference type="AlphaFoldDB" id="A0A7D5Z369"/>
<protein>
    <submittedName>
        <fullName evidence="1">Uncharacterized protein</fullName>
    </submittedName>
</protein>
<keyword evidence="2" id="KW-1185">Reference proteome</keyword>
<evidence type="ECO:0000313" key="2">
    <source>
        <dbReference type="Proteomes" id="UP000510686"/>
    </source>
</evidence>
<evidence type="ECO:0000313" key="1">
    <source>
        <dbReference type="EMBL" id="QLI65528.1"/>
    </source>
</evidence>